<keyword evidence="1" id="KW-0547">Nucleotide-binding</keyword>
<evidence type="ECO:0000313" key="7">
    <source>
        <dbReference type="EMBL" id="MTI24790.1"/>
    </source>
</evidence>
<sequence length="829" mass="92557">MSFDALNIDLPVADIISEVRESLQKENTLIVNAPPGAGKSTLLPLALLNEPWLEGKKILMLEPRRLAARSIASRMSDLLNDEVGKTVGYRIRFENRTSADTQIEVLTEGILTRMIHSDNALEGVGLVIFDEFHERSIHADVALALCREAQQVLRPDLRIMIMSATLNMPQLKELLNAPVAESQGRQYPVEVIYDGETDLMMLPEMTAKTVKKAVGEHDGDALVFFPGEGEIRKCEELLKKALPGFVIHPLYGKLPQNKQYSAIMPDRKGRRKVVLATSIAETSLTIEGIKIVVDTGYGRTSRFDPKSGLSRLETVQITKDSADQRAGRAGRLSAGVCYRMWSKATQERLAEHRVPEIMEADLAPLVLDMAQWGIVDAHQLTWLTPPPKGALSQASDTLHQLDALQNGRITEHGKRIHQLPCHPRIAHMLLMAEDDDLLELASDVAAVLEERDPLPKESGIDINLRIEALRRYRSGRGQGKSFGRIEKIAASYRKLFDKQEDNGLVDPYATGVLLAHAYPERIAYARPGNNAQFQLANGKYAMAGHRDDLAHEPWLAIANVDARDGMGKIFMASPLNPKDLAPLVKEQEIITWDTRKGGLIATKDLRIGCIVLQSKPLPSPDGEHLVKAISEAIKSEGANLLNFDEQVTQWQNRVLSLRKWRPQDNWPDVSTQTLLITNEEWLSPYLDQIKKPEDLKKINLAEVLHHSLDWEKQAALDELAPSRIAVPSGSAVKLQYLADGSSPVLAVRLQEVFGLADTPKVNEGKTSVLMHLLSPGFKPVQVTADLRSFWGNAYFEVKKELQRRYPKHSWPEDPWTAEALRGVKKKERK</sequence>
<dbReference type="PIRSF" id="PIRSF005496">
    <property type="entry name" value="ATP_hel_hrpB"/>
    <property type="match status" value="1"/>
</dbReference>
<accession>A0ABW9RLH5</accession>
<dbReference type="InterPro" id="IPR049614">
    <property type="entry name" value="HrpB_DEXH"/>
</dbReference>
<dbReference type="InterPro" id="IPR011545">
    <property type="entry name" value="DEAD/DEAH_box_helicase_dom"/>
</dbReference>
<dbReference type="Proteomes" id="UP000798808">
    <property type="component" value="Unassembled WGS sequence"/>
</dbReference>
<dbReference type="InterPro" id="IPR010225">
    <property type="entry name" value="HrpB"/>
</dbReference>
<dbReference type="SMART" id="SM00487">
    <property type="entry name" value="DEXDc"/>
    <property type="match status" value="1"/>
</dbReference>
<dbReference type="Gene3D" id="3.40.50.300">
    <property type="entry name" value="P-loop containing nucleotide triphosphate hydrolases"/>
    <property type="match status" value="2"/>
</dbReference>
<protein>
    <submittedName>
        <fullName evidence="7">ATP-dependent helicase HrpB</fullName>
    </submittedName>
</protein>
<dbReference type="InterPro" id="IPR027417">
    <property type="entry name" value="P-loop_NTPase"/>
</dbReference>
<dbReference type="CDD" id="cd17990">
    <property type="entry name" value="DEXHc_HrpB"/>
    <property type="match status" value="1"/>
</dbReference>
<dbReference type="InterPro" id="IPR001650">
    <property type="entry name" value="Helicase_C-like"/>
</dbReference>
<evidence type="ECO:0000256" key="2">
    <source>
        <dbReference type="ARBA" id="ARBA00022801"/>
    </source>
</evidence>
<proteinExistence type="predicted"/>
<dbReference type="InterPro" id="IPR056329">
    <property type="entry name" value="CON_HrpB"/>
</dbReference>
<evidence type="ECO:0000256" key="3">
    <source>
        <dbReference type="ARBA" id="ARBA00022806"/>
    </source>
</evidence>
<dbReference type="CDD" id="cd18791">
    <property type="entry name" value="SF2_C_RHA"/>
    <property type="match status" value="1"/>
</dbReference>
<evidence type="ECO:0000256" key="1">
    <source>
        <dbReference type="ARBA" id="ARBA00022741"/>
    </source>
</evidence>
<reference evidence="7 8" key="1">
    <citation type="submission" date="2019-02" db="EMBL/GenBank/DDBJ databases">
        <authorList>
            <person name="Goldberg S.R."/>
            <person name="Haltli B.A."/>
            <person name="Correa H."/>
            <person name="Russell K.G."/>
        </authorList>
    </citation>
    <scope>NUCLEOTIDE SEQUENCE [LARGE SCALE GENOMIC DNA]</scope>
    <source>
        <strain evidence="7 8">JCM 16186</strain>
    </source>
</reference>
<dbReference type="GO" id="GO:0004386">
    <property type="term" value="F:helicase activity"/>
    <property type="evidence" value="ECO:0007669"/>
    <property type="project" value="UniProtKB-KW"/>
</dbReference>
<evidence type="ECO:0000259" key="6">
    <source>
        <dbReference type="PROSITE" id="PS51194"/>
    </source>
</evidence>
<dbReference type="PANTHER" id="PTHR43519:SF1">
    <property type="entry name" value="ATP-DEPENDENT RNA HELICASE HRPB"/>
    <property type="match status" value="1"/>
</dbReference>
<dbReference type="PANTHER" id="PTHR43519">
    <property type="entry name" value="ATP-DEPENDENT RNA HELICASE HRPB"/>
    <property type="match status" value="1"/>
</dbReference>
<dbReference type="Gene3D" id="1.20.120.1080">
    <property type="match status" value="1"/>
</dbReference>
<organism evidence="7 8">
    <name type="scientific">Fulvivirga kasyanovii</name>
    <dbReference type="NCBI Taxonomy" id="396812"/>
    <lineage>
        <taxon>Bacteria</taxon>
        <taxon>Pseudomonadati</taxon>
        <taxon>Bacteroidota</taxon>
        <taxon>Cytophagia</taxon>
        <taxon>Cytophagales</taxon>
        <taxon>Fulvivirgaceae</taxon>
        <taxon>Fulvivirga</taxon>
    </lineage>
</organism>
<keyword evidence="2" id="KW-0378">Hydrolase</keyword>
<keyword evidence="8" id="KW-1185">Reference proteome</keyword>
<dbReference type="PROSITE" id="PS51194">
    <property type="entry name" value="HELICASE_CTER"/>
    <property type="match status" value="1"/>
</dbReference>
<evidence type="ECO:0000256" key="4">
    <source>
        <dbReference type="ARBA" id="ARBA00022840"/>
    </source>
</evidence>
<name>A0ABW9RLH5_9BACT</name>
<dbReference type="SMART" id="SM00490">
    <property type="entry name" value="HELICc"/>
    <property type="match status" value="1"/>
</dbReference>
<dbReference type="EMBL" id="SMLW01000454">
    <property type="protein sequence ID" value="MTI24790.1"/>
    <property type="molecule type" value="Genomic_DNA"/>
</dbReference>
<dbReference type="InterPro" id="IPR014001">
    <property type="entry name" value="Helicase_ATP-bd"/>
</dbReference>
<dbReference type="SMART" id="SM00847">
    <property type="entry name" value="HA2"/>
    <property type="match status" value="1"/>
</dbReference>
<dbReference type="PROSITE" id="PS51192">
    <property type="entry name" value="HELICASE_ATP_BIND_1"/>
    <property type="match status" value="1"/>
</dbReference>
<keyword evidence="4" id="KW-0067">ATP-binding</keyword>
<comment type="caution">
    <text evidence="7">The sequence shown here is derived from an EMBL/GenBank/DDBJ whole genome shotgun (WGS) entry which is preliminary data.</text>
</comment>
<dbReference type="Pfam" id="PF24473">
    <property type="entry name" value="CON_HrpB"/>
    <property type="match status" value="1"/>
</dbReference>
<feature type="domain" description="Helicase ATP-binding" evidence="5">
    <location>
        <begin position="20"/>
        <end position="184"/>
    </location>
</feature>
<dbReference type="RefSeq" id="WP_155170832.1">
    <property type="nucleotide sequence ID" value="NZ_BAAAFL010000016.1"/>
</dbReference>
<dbReference type="Pfam" id="PF08482">
    <property type="entry name" value="HrpB_C"/>
    <property type="match status" value="1"/>
</dbReference>
<evidence type="ECO:0000259" key="5">
    <source>
        <dbReference type="PROSITE" id="PS51192"/>
    </source>
</evidence>
<dbReference type="Pfam" id="PF00270">
    <property type="entry name" value="DEAD"/>
    <property type="match status" value="1"/>
</dbReference>
<dbReference type="InterPro" id="IPR007502">
    <property type="entry name" value="Helicase-assoc_dom"/>
</dbReference>
<evidence type="ECO:0000313" key="8">
    <source>
        <dbReference type="Proteomes" id="UP000798808"/>
    </source>
</evidence>
<feature type="domain" description="Helicase C-terminal" evidence="6">
    <location>
        <begin position="209"/>
        <end position="373"/>
    </location>
</feature>
<dbReference type="NCBIfam" id="TIGR01970">
    <property type="entry name" value="DEAH_box_HrpB"/>
    <property type="match status" value="1"/>
</dbReference>
<dbReference type="SUPFAM" id="SSF52540">
    <property type="entry name" value="P-loop containing nucleoside triphosphate hydrolases"/>
    <property type="match status" value="1"/>
</dbReference>
<dbReference type="Pfam" id="PF00271">
    <property type="entry name" value="Helicase_C"/>
    <property type="match status" value="1"/>
</dbReference>
<keyword evidence="3 7" id="KW-0347">Helicase</keyword>
<gene>
    <name evidence="7" type="primary">hrpB</name>
    <name evidence="7" type="ORF">E1163_07550</name>
</gene>
<dbReference type="InterPro" id="IPR013689">
    <property type="entry name" value="RNA_helicase_ATP-dep_HrpB_C"/>
</dbReference>